<evidence type="ECO:0000259" key="5">
    <source>
        <dbReference type="PROSITE" id="PS50970"/>
    </source>
</evidence>
<comment type="caution">
    <text evidence="6">The sequence shown here is derived from an EMBL/GenBank/DDBJ whole genome shotgun (WGS) entry which is preliminary data.</text>
</comment>
<feature type="binding site" evidence="3">
    <location>
        <position position="212"/>
    </location>
    <ligand>
        <name>Zn(2+)</name>
        <dbReference type="ChEBI" id="CHEBI:29105"/>
    </ligand>
</feature>
<dbReference type="RefSeq" id="WP_377213560.1">
    <property type="nucleotide sequence ID" value="NZ_JBHTJV010000025.1"/>
</dbReference>
<dbReference type="EC" id="2.1.1.5" evidence="6"/>
<dbReference type="Proteomes" id="UP001597101">
    <property type="component" value="Unassembled WGS sequence"/>
</dbReference>
<feature type="binding site" evidence="3">
    <location>
        <position position="283"/>
    </location>
    <ligand>
        <name>Zn(2+)</name>
        <dbReference type="ChEBI" id="CHEBI:29105"/>
    </ligand>
</feature>
<organism evidence="6 7">
    <name type="scientific">Pseudahrensia aquimaris</name>
    <dbReference type="NCBI Taxonomy" id="744461"/>
    <lineage>
        <taxon>Bacteria</taxon>
        <taxon>Pseudomonadati</taxon>
        <taxon>Pseudomonadota</taxon>
        <taxon>Alphaproteobacteria</taxon>
        <taxon>Hyphomicrobiales</taxon>
        <taxon>Ahrensiaceae</taxon>
        <taxon>Pseudahrensia</taxon>
    </lineage>
</organism>
<sequence>MPTPLADLIAERGVLLADGATGTNFFDMGLQSGDAPELWNEDEPEKVKALHRSFVEAGADIILTNTFGGNRNRLKLHNGQDRVHELNLAAAKLAREVANEADKKVLVAGSVGPTGELFVPLGELTHEDAVFSFREQMEGLKAGGADVIWIETMSAEEEIRAAAEAAQATGMEYVFTASFDTAGRTMMGITPSRLGNIAESLSPPPVAVGANCGVGATDLLYSVLDMTGEGPTSDKGSIAVVAKANCGVPQIKGGDVVYSGTPELMARYAELAVDSGAKIIGGCCGTSADHLAAMRVALDHHKKGQRPALEALVEGTGALVNEISTASTEPKPAGGGRRGGRRR</sequence>
<feature type="region of interest" description="Disordered" evidence="4">
    <location>
        <begin position="322"/>
        <end position="343"/>
    </location>
</feature>
<comment type="cofactor">
    <cofactor evidence="3">
        <name>Zn(2+)</name>
        <dbReference type="ChEBI" id="CHEBI:29105"/>
    </cofactor>
</comment>
<dbReference type="Gene3D" id="3.20.20.330">
    <property type="entry name" value="Homocysteine-binding-like domain"/>
    <property type="match status" value="1"/>
</dbReference>
<dbReference type="GO" id="GO:0032259">
    <property type="term" value="P:methylation"/>
    <property type="evidence" value="ECO:0007669"/>
    <property type="project" value="UniProtKB-KW"/>
</dbReference>
<protein>
    <submittedName>
        <fullName evidence="6">Betaine--homocysteine S-methyltransferase</fullName>
        <ecNumber evidence="6">2.1.1.5</ecNumber>
    </submittedName>
</protein>
<evidence type="ECO:0000313" key="7">
    <source>
        <dbReference type="Proteomes" id="UP001597101"/>
    </source>
</evidence>
<evidence type="ECO:0000256" key="4">
    <source>
        <dbReference type="SAM" id="MobiDB-lite"/>
    </source>
</evidence>
<dbReference type="PROSITE" id="PS50970">
    <property type="entry name" value="HCY"/>
    <property type="match status" value="1"/>
</dbReference>
<proteinExistence type="predicted"/>
<dbReference type="InterPro" id="IPR036589">
    <property type="entry name" value="HCY_dom_sf"/>
</dbReference>
<dbReference type="NCBIfam" id="NF005718">
    <property type="entry name" value="PRK07534.1"/>
    <property type="match status" value="1"/>
</dbReference>
<name>A0ABW3FGU9_9HYPH</name>
<dbReference type="EMBL" id="JBHTJV010000025">
    <property type="protein sequence ID" value="MFD0917706.1"/>
    <property type="molecule type" value="Genomic_DNA"/>
</dbReference>
<feature type="domain" description="Hcy-binding" evidence="5">
    <location>
        <begin position="3"/>
        <end position="298"/>
    </location>
</feature>
<keyword evidence="1 3" id="KW-0489">Methyltransferase</keyword>
<evidence type="ECO:0000313" key="6">
    <source>
        <dbReference type="EMBL" id="MFD0917706.1"/>
    </source>
</evidence>
<dbReference type="Pfam" id="PF02574">
    <property type="entry name" value="S-methyl_trans"/>
    <property type="match status" value="1"/>
</dbReference>
<dbReference type="SUPFAM" id="SSF82282">
    <property type="entry name" value="Homocysteine S-methyltransferase"/>
    <property type="match status" value="1"/>
</dbReference>
<evidence type="ECO:0000256" key="3">
    <source>
        <dbReference type="PROSITE-ProRule" id="PRU00333"/>
    </source>
</evidence>
<dbReference type="PANTHER" id="PTHR11103">
    <property type="entry name" value="SLR1189 PROTEIN"/>
    <property type="match status" value="1"/>
</dbReference>
<evidence type="ECO:0000256" key="1">
    <source>
        <dbReference type="ARBA" id="ARBA00022603"/>
    </source>
</evidence>
<reference evidence="7" key="1">
    <citation type="journal article" date="2019" name="Int. J. Syst. Evol. Microbiol.">
        <title>The Global Catalogue of Microorganisms (GCM) 10K type strain sequencing project: providing services to taxonomists for standard genome sequencing and annotation.</title>
        <authorList>
            <consortium name="The Broad Institute Genomics Platform"/>
            <consortium name="The Broad Institute Genome Sequencing Center for Infectious Disease"/>
            <person name="Wu L."/>
            <person name="Ma J."/>
        </authorList>
    </citation>
    <scope>NUCLEOTIDE SEQUENCE [LARGE SCALE GENOMIC DNA]</scope>
    <source>
        <strain evidence="7">CCUG 60023</strain>
    </source>
</reference>
<keyword evidence="2 3" id="KW-0808">Transferase</keyword>
<dbReference type="InterPro" id="IPR003726">
    <property type="entry name" value="HCY_dom"/>
</dbReference>
<keyword evidence="7" id="KW-1185">Reference proteome</keyword>
<dbReference type="PANTHER" id="PTHR11103:SF18">
    <property type="entry name" value="SLR1189 PROTEIN"/>
    <property type="match status" value="1"/>
</dbReference>
<keyword evidence="3" id="KW-0479">Metal-binding</keyword>
<accession>A0ABW3FGU9</accession>
<keyword evidence="3" id="KW-0862">Zinc</keyword>
<gene>
    <name evidence="6" type="primary">bmt</name>
    <name evidence="6" type="ORF">ACFQ14_14985</name>
</gene>
<feature type="binding site" evidence="3">
    <location>
        <position position="284"/>
    </location>
    <ligand>
        <name>Zn(2+)</name>
        <dbReference type="ChEBI" id="CHEBI:29105"/>
    </ligand>
</feature>
<dbReference type="GO" id="GO:0047150">
    <property type="term" value="F:betaine-homocysteine S-methyltransferase activity"/>
    <property type="evidence" value="ECO:0007669"/>
    <property type="project" value="UniProtKB-EC"/>
</dbReference>
<evidence type="ECO:0000256" key="2">
    <source>
        <dbReference type="ARBA" id="ARBA00022679"/>
    </source>
</evidence>